<dbReference type="EMBL" id="CAIJEO010000013">
    <property type="protein sequence ID" value="CAD0100920.1"/>
    <property type="molecule type" value="Genomic_DNA"/>
</dbReference>
<gene>
    <name evidence="2" type="ORF">AWRI4233_LOCUS9745</name>
</gene>
<reference evidence="2" key="1">
    <citation type="submission" date="2020-06" db="EMBL/GenBank/DDBJ databases">
        <authorList>
            <person name="Onetto C."/>
        </authorList>
    </citation>
    <scope>NUCLEOTIDE SEQUENCE</scope>
</reference>
<name>A0A9N8KCF7_9PEZI</name>
<dbReference type="OrthoDB" id="10403161at2759"/>
<feature type="compositionally biased region" description="Low complexity" evidence="1">
    <location>
        <begin position="80"/>
        <end position="107"/>
    </location>
</feature>
<dbReference type="Proteomes" id="UP000714618">
    <property type="component" value="Unassembled WGS sequence"/>
</dbReference>
<protein>
    <submittedName>
        <fullName evidence="2">Uncharacterized protein</fullName>
    </submittedName>
</protein>
<proteinExistence type="predicted"/>
<feature type="compositionally biased region" description="Gly residues" evidence="1">
    <location>
        <begin position="108"/>
        <end position="119"/>
    </location>
</feature>
<keyword evidence="3" id="KW-1185">Reference proteome</keyword>
<feature type="region of interest" description="Disordered" evidence="1">
    <location>
        <begin position="80"/>
        <end position="126"/>
    </location>
</feature>
<accession>A0A9N8KCF7</accession>
<comment type="caution">
    <text evidence="2">The sequence shown here is derived from an EMBL/GenBank/DDBJ whole genome shotgun (WGS) entry which is preliminary data.</text>
</comment>
<sequence length="126" mass="13825">MASFNVTRLENLGYDNVESLDNPDDPRFVAQDWSADAYSDDQVQSKINYLGSLGAYNEQSQIVSAVAAYYSNNPYPPVETGTTTTQAAAPAQTQNWGQAWQNWQNSRGSGGSGGWGNQRGGRPWKR</sequence>
<organism evidence="2 3">
    <name type="scientific">Aureobasidium mustum</name>
    <dbReference type="NCBI Taxonomy" id="2773714"/>
    <lineage>
        <taxon>Eukaryota</taxon>
        <taxon>Fungi</taxon>
        <taxon>Dikarya</taxon>
        <taxon>Ascomycota</taxon>
        <taxon>Pezizomycotina</taxon>
        <taxon>Dothideomycetes</taxon>
        <taxon>Dothideomycetidae</taxon>
        <taxon>Dothideales</taxon>
        <taxon>Saccotheciaceae</taxon>
        <taxon>Aureobasidium</taxon>
    </lineage>
</organism>
<evidence type="ECO:0000256" key="1">
    <source>
        <dbReference type="SAM" id="MobiDB-lite"/>
    </source>
</evidence>
<dbReference type="AlphaFoldDB" id="A0A9N8KCF7"/>
<evidence type="ECO:0000313" key="3">
    <source>
        <dbReference type="Proteomes" id="UP000714618"/>
    </source>
</evidence>
<evidence type="ECO:0000313" key="2">
    <source>
        <dbReference type="EMBL" id="CAD0100920.1"/>
    </source>
</evidence>